<feature type="transmembrane region" description="Helical" evidence="1">
    <location>
        <begin position="12"/>
        <end position="37"/>
    </location>
</feature>
<evidence type="ECO:0008006" key="4">
    <source>
        <dbReference type="Google" id="ProtNLM"/>
    </source>
</evidence>
<comment type="caution">
    <text evidence="2">The sequence shown here is derived from an EMBL/GenBank/DDBJ whole genome shotgun (WGS) entry which is preliminary data.</text>
</comment>
<keyword evidence="1" id="KW-0472">Membrane</keyword>
<protein>
    <recommendedName>
        <fullName evidence="4">Glycerophosphoryl diester phosphodiesterase family protein</fullName>
    </recommendedName>
</protein>
<keyword evidence="1" id="KW-0812">Transmembrane</keyword>
<dbReference type="AlphaFoldDB" id="A0A2T0TIF1"/>
<feature type="transmembrane region" description="Helical" evidence="1">
    <location>
        <begin position="255"/>
        <end position="273"/>
    </location>
</feature>
<organism evidence="2 3">
    <name type="scientific">Spirosoma oryzae</name>
    <dbReference type="NCBI Taxonomy" id="1469603"/>
    <lineage>
        <taxon>Bacteria</taxon>
        <taxon>Pseudomonadati</taxon>
        <taxon>Bacteroidota</taxon>
        <taxon>Cytophagia</taxon>
        <taxon>Cytophagales</taxon>
        <taxon>Cytophagaceae</taxon>
        <taxon>Spirosoma</taxon>
    </lineage>
</organism>
<feature type="transmembrane region" description="Helical" evidence="1">
    <location>
        <begin position="174"/>
        <end position="194"/>
    </location>
</feature>
<accession>A0A2T0TIF1</accession>
<dbReference type="OrthoDB" id="940131at2"/>
<keyword evidence="1" id="KW-1133">Transmembrane helix</keyword>
<reference evidence="2 3" key="1">
    <citation type="submission" date="2018-03" db="EMBL/GenBank/DDBJ databases">
        <title>Genomic Encyclopedia of Archaeal and Bacterial Type Strains, Phase II (KMG-II): from individual species to whole genera.</title>
        <authorList>
            <person name="Goeker M."/>
        </authorList>
    </citation>
    <scope>NUCLEOTIDE SEQUENCE [LARGE SCALE GENOMIC DNA]</scope>
    <source>
        <strain evidence="2 3">DSM 28354</strain>
    </source>
</reference>
<dbReference type="Proteomes" id="UP000238375">
    <property type="component" value="Unassembled WGS sequence"/>
</dbReference>
<keyword evidence="3" id="KW-1185">Reference proteome</keyword>
<evidence type="ECO:0000313" key="3">
    <source>
        <dbReference type="Proteomes" id="UP000238375"/>
    </source>
</evidence>
<proteinExistence type="predicted"/>
<dbReference type="EMBL" id="PVTE01000002">
    <property type="protein sequence ID" value="PRY45399.1"/>
    <property type="molecule type" value="Genomic_DNA"/>
</dbReference>
<sequence length="322" mass="35412">MKHCTLAWRQTLASLPMVGLIYGLTLGLALLVALPMYGTLTTEDQNSLAFLKLLTGFDYTIVSDFMNRSGAAVKAVFGMVRWLNLTYLFLTIFLTGGILLRFAQLSSLQSRPAGMGSRFRAGLFWDGCSQYVGRMLRLFGVTLLFVLVTAVIWLIIGILVGSAVSNSETERETIGVSLVFFALFAFTTTLLLCIGDFAKLILFRDDAHGAFRAFGQAGRLVLRNLLRTYGLYLVFILIGTGCFALYFVLESLLTVDGWLMIAVLFVVQQVLIASRVALKVWWLGTAYGIVQSLPQPVRPAPATFTLPTRTDEDPDGMQAALS</sequence>
<evidence type="ECO:0000256" key="1">
    <source>
        <dbReference type="SAM" id="Phobius"/>
    </source>
</evidence>
<feature type="transmembrane region" description="Helical" evidence="1">
    <location>
        <begin position="138"/>
        <end position="162"/>
    </location>
</feature>
<feature type="transmembrane region" description="Helical" evidence="1">
    <location>
        <begin position="85"/>
        <end position="103"/>
    </location>
</feature>
<feature type="transmembrane region" description="Helical" evidence="1">
    <location>
        <begin position="229"/>
        <end position="249"/>
    </location>
</feature>
<evidence type="ECO:0000313" key="2">
    <source>
        <dbReference type="EMBL" id="PRY45399.1"/>
    </source>
</evidence>
<name>A0A2T0TIF1_9BACT</name>
<dbReference type="RefSeq" id="WP_106136260.1">
    <property type="nucleotide sequence ID" value="NZ_PVTE01000002.1"/>
</dbReference>
<gene>
    <name evidence="2" type="ORF">CLV58_102147</name>
</gene>